<dbReference type="Proteomes" id="UP000279236">
    <property type="component" value="Unassembled WGS sequence"/>
</dbReference>
<dbReference type="SUPFAM" id="SSF50129">
    <property type="entry name" value="GroES-like"/>
    <property type="match status" value="1"/>
</dbReference>
<dbReference type="Pfam" id="PF08240">
    <property type="entry name" value="ADH_N"/>
    <property type="match status" value="1"/>
</dbReference>
<evidence type="ECO:0000259" key="5">
    <source>
        <dbReference type="SMART" id="SM00829"/>
    </source>
</evidence>
<dbReference type="EMBL" id="RSCE01000014">
    <property type="protein sequence ID" value="RSH77971.1"/>
    <property type="molecule type" value="Genomic_DNA"/>
</dbReference>
<name>A0A427XGE3_9TREE</name>
<dbReference type="GO" id="GO:0046872">
    <property type="term" value="F:metal ion binding"/>
    <property type="evidence" value="ECO:0007669"/>
    <property type="project" value="UniProtKB-KW"/>
</dbReference>
<dbReference type="FunFam" id="3.40.50.720:FF:000022">
    <property type="entry name" value="Cinnamyl alcohol dehydrogenase"/>
    <property type="match status" value="1"/>
</dbReference>
<dbReference type="Gene3D" id="3.90.180.10">
    <property type="entry name" value="Medium-chain alcohol dehydrogenases, catalytic domain"/>
    <property type="match status" value="1"/>
</dbReference>
<dbReference type="InterPro" id="IPR013149">
    <property type="entry name" value="ADH-like_C"/>
</dbReference>
<sequence>MSATIPTQFTGQAAMSKQNEEKFDLKEHSYTPRAFNEDDVIIKIECCGVCGSDLHTITCGWQAHDNFPAIVGHEIIGTVERAGANTTHKVGDRVGFGAQCSSCGECSSCKAGQENYCLKGMGGTYQGKTGDKVQPYTQGGYADYYQGPGHFAVPIPAELESAVAAPMLCAGGTVYAPLVRYGAGPGKKVGIIGIGGLGHLGVQFSAALGADTFAISHSDSKRADAEKLGAKGFVATKDAKTALAEHAATFDLIVCTSFQEGMPLQELYLPLLKPFGNMVIVGIPNSGIPAPGWAVLGKSITGSLIASPSELTEMYALAVAKGVRTWVETRPMSEATQTLQDMHEGKAKFRYVLVN</sequence>
<organism evidence="6 7">
    <name type="scientific">Apiotrichum porosum</name>
    <dbReference type="NCBI Taxonomy" id="105984"/>
    <lineage>
        <taxon>Eukaryota</taxon>
        <taxon>Fungi</taxon>
        <taxon>Dikarya</taxon>
        <taxon>Basidiomycota</taxon>
        <taxon>Agaricomycotina</taxon>
        <taxon>Tremellomycetes</taxon>
        <taxon>Trichosporonales</taxon>
        <taxon>Trichosporonaceae</taxon>
        <taxon>Apiotrichum</taxon>
    </lineage>
</organism>
<keyword evidence="7" id="KW-1185">Reference proteome</keyword>
<dbReference type="Gene3D" id="3.40.50.720">
    <property type="entry name" value="NAD(P)-binding Rossmann-like Domain"/>
    <property type="match status" value="1"/>
</dbReference>
<dbReference type="SUPFAM" id="SSF51735">
    <property type="entry name" value="NAD(P)-binding Rossmann-fold domains"/>
    <property type="match status" value="1"/>
</dbReference>
<keyword evidence="4" id="KW-0560">Oxidoreductase</keyword>
<keyword evidence="2" id="KW-0479">Metal-binding</keyword>
<dbReference type="InterPro" id="IPR020843">
    <property type="entry name" value="ER"/>
</dbReference>
<dbReference type="RefSeq" id="XP_028473118.1">
    <property type="nucleotide sequence ID" value="XM_028618751.1"/>
</dbReference>
<dbReference type="PANTHER" id="PTHR42683">
    <property type="entry name" value="ALDEHYDE REDUCTASE"/>
    <property type="match status" value="1"/>
</dbReference>
<reference evidence="6 7" key="1">
    <citation type="submission" date="2018-11" db="EMBL/GenBank/DDBJ databases">
        <title>Genome sequence of Apiotrichum porosum DSM 27194.</title>
        <authorList>
            <person name="Aliyu H."/>
            <person name="Gorte O."/>
            <person name="Ochsenreither K."/>
        </authorList>
    </citation>
    <scope>NUCLEOTIDE SEQUENCE [LARGE SCALE GENOMIC DNA]</scope>
    <source>
        <strain evidence="6 7">DSM 27194</strain>
    </source>
</reference>
<evidence type="ECO:0000256" key="4">
    <source>
        <dbReference type="ARBA" id="ARBA00023002"/>
    </source>
</evidence>
<evidence type="ECO:0000256" key="2">
    <source>
        <dbReference type="ARBA" id="ARBA00022723"/>
    </source>
</evidence>
<dbReference type="InterPro" id="IPR036291">
    <property type="entry name" value="NAD(P)-bd_dom_sf"/>
</dbReference>
<dbReference type="SMART" id="SM00829">
    <property type="entry name" value="PKS_ER"/>
    <property type="match status" value="1"/>
</dbReference>
<dbReference type="AlphaFoldDB" id="A0A427XGE3"/>
<proteinExistence type="predicted"/>
<dbReference type="CDD" id="cd05283">
    <property type="entry name" value="CAD1"/>
    <property type="match status" value="1"/>
</dbReference>
<comment type="cofactor">
    <cofactor evidence="1">
        <name>Zn(2+)</name>
        <dbReference type="ChEBI" id="CHEBI:29105"/>
    </cofactor>
</comment>
<dbReference type="InterPro" id="IPR011032">
    <property type="entry name" value="GroES-like_sf"/>
</dbReference>
<evidence type="ECO:0000313" key="6">
    <source>
        <dbReference type="EMBL" id="RSH77971.1"/>
    </source>
</evidence>
<dbReference type="Pfam" id="PF00107">
    <property type="entry name" value="ADH_zinc_N"/>
    <property type="match status" value="1"/>
</dbReference>
<gene>
    <name evidence="6" type="ORF">EHS24_003045</name>
</gene>
<dbReference type="GO" id="GO:0016616">
    <property type="term" value="F:oxidoreductase activity, acting on the CH-OH group of donors, NAD or NADP as acceptor"/>
    <property type="evidence" value="ECO:0007669"/>
    <property type="project" value="InterPro"/>
</dbReference>
<evidence type="ECO:0000256" key="1">
    <source>
        <dbReference type="ARBA" id="ARBA00001947"/>
    </source>
</evidence>
<dbReference type="InterPro" id="IPR047109">
    <property type="entry name" value="CAD-like"/>
</dbReference>
<dbReference type="STRING" id="105984.A0A427XGE3"/>
<dbReference type="OrthoDB" id="1879366at2759"/>
<feature type="domain" description="Enoyl reductase (ER)" evidence="5">
    <location>
        <begin position="19"/>
        <end position="353"/>
    </location>
</feature>
<evidence type="ECO:0000313" key="7">
    <source>
        <dbReference type="Proteomes" id="UP000279236"/>
    </source>
</evidence>
<dbReference type="GeneID" id="39587588"/>
<keyword evidence="3" id="KW-0862">Zinc</keyword>
<dbReference type="InterPro" id="IPR013154">
    <property type="entry name" value="ADH-like_N"/>
</dbReference>
<protein>
    <recommendedName>
        <fullName evidence="5">Enoyl reductase (ER) domain-containing protein</fullName>
    </recommendedName>
</protein>
<comment type="caution">
    <text evidence="6">The sequence shown here is derived from an EMBL/GenBank/DDBJ whole genome shotgun (WGS) entry which is preliminary data.</text>
</comment>
<evidence type="ECO:0000256" key="3">
    <source>
        <dbReference type="ARBA" id="ARBA00022833"/>
    </source>
</evidence>
<accession>A0A427XGE3</accession>